<dbReference type="Proteomes" id="UP001289374">
    <property type="component" value="Unassembled WGS sequence"/>
</dbReference>
<sequence>MFSKLVECYLKWMYPLKEHGMVPDHSFLRQIRSCMLMVLPKNFYERVKEGSLVLKKSGALGFYENGLVLANDIETVHLETDVVIFATGYKSDEKISNIFTSLQFRKCITASSAPFYSAKRDISVEDNSTRGVHSSKDSTVSHIRVLREPGNVVHLRAKKQMAGTFSRRRLQIANRTRNGRGCKEMEKNGRRYSLDDYRRACVGAQLQIHCNDQLCKDMGCNPRRKKWFFPELFSPYHPADYADL</sequence>
<gene>
    <name evidence="4" type="ORF">Sango_2853500</name>
</gene>
<keyword evidence="2" id="KW-0274">FAD</keyword>
<evidence type="ECO:0000256" key="1">
    <source>
        <dbReference type="ARBA" id="ARBA00022630"/>
    </source>
</evidence>
<evidence type="ECO:0000313" key="5">
    <source>
        <dbReference type="Proteomes" id="UP001289374"/>
    </source>
</evidence>
<protein>
    <recommendedName>
        <fullName evidence="6">Flavin-containing monooxygenase</fullName>
    </recommendedName>
</protein>
<reference evidence="4" key="2">
    <citation type="journal article" date="2024" name="Plant">
        <title>Genomic evolution and insights into agronomic trait innovations of Sesamum species.</title>
        <authorList>
            <person name="Miao H."/>
            <person name="Wang L."/>
            <person name="Qu L."/>
            <person name="Liu H."/>
            <person name="Sun Y."/>
            <person name="Le M."/>
            <person name="Wang Q."/>
            <person name="Wei S."/>
            <person name="Zheng Y."/>
            <person name="Lin W."/>
            <person name="Duan Y."/>
            <person name="Cao H."/>
            <person name="Xiong S."/>
            <person name="Wang X."/>
            <person name="Wei L."/>
            <person name="Li C."/>
            <person name="Ma Q."/>
            <person name="Ju M."/>
            <person name="Zhao R."/>
            <person name="Li G."/>
            <person name="Mu C."/>
            <person name="Tian Q."/>
            <person name="Mei H."/>
            <person name="Zhang T."/>
            <person name="Gao T."/>
            <person name="Zhang H."/>
        </authorList>
    </citation>
    <scope>NUCLEOTIDE SEQUENCE</scope>
    <source>
        <strain evidence="4">K16</strain>
    </source>
</reference>
<keyword evidence="5" id="KW-1185">Reference proteome</keyword>
<dbReference type="GO" id="GO:0016491">
    <property type="term" value="F:oxidoreductase activity"/>
    <property type="evidence" value="ECO:0007669"/>
    <property type="project" value="UniProtKB-KW"/>
</dbReference>
<dbReference type="EMBL" id="JACGWL010000665">
    <property type="protein sequence ID" value="KAK4382634.1"/>
    <property type="molecule type" value="Genomic_DNA"/>
</dbReference>
<proteinExistence type="predicted"/>
<dbReference type="PANTHER" id="PTHR23023">
    <property type="entry name" value="DIMETHYLANILINE MONOOXYGENASE"/>
    <property type="match status" value="1"/>
</dbReference>
<reference evidence="4" key="1">
    <citation type="submission" date="2020-06" db="EMBL/GenBank/DDBJ databases">
        <authorList>
            <person name="Li T."/>
            <person name="Hu X."/>
            <person name="Zhang T."/>
            <person name="Song X."/>
            <person name="Zhang H."/>
            <person name="Dai N."/>
            <person name="Sheng W."/>
            <person name="Hou X."/>
            <person name="Wei L."/>
        </authorList>
    </citation>
    <scope>NUCLEOTIDE SEQUENCE</scope>
    <source>
        <strain evidence="4">K16</strain>
        <tissue evidence="4">Leaf</tissue>
    </source>
</reference>
<accession>A0AAE1T656</accession>
<dbReference type="AlphaFoldDB" id="A0AAE1T656"/>
<evidence type="ECO:0000313" key="4">
    <source>
        <dbReference type="EMBL" id="KAK4382634.1"/>
    </source>
</evidence>
<organism evidence="4 5">
    <name type="scientific">Sesamum angolense</name>
    <dbReference type="NCBI Taxonomy" id="2727404"/>
    <lineage>
        <taxon>Eukaryota</taxon>
        <taxon>Viridiplantae</taxon>
        <taxon>Streptophyta</taxon>
        <taxon>Embryophyta</taxon>
        <taxon>Tracheophyta</taxon>
        <taxon>Spermatophyta</taxon>
        <taxon>Magnoliopsida</taxon>
        <taxon>eudicotyledons</taxon>
        <taxon>Gunneridae</taxon>
        <taxon>Pentapetalae</taxon>
        <taxon>asterids</taxon>
        <taxon>lamiids</taxon>
        <taxon>Lamiales</taxon>
        <taxon>Pedaliaceae</taxon>
        <taxon>Sesamum</taxon>
    </lineage>
</organism>
<name>A0AAE1T656_9LAMI</name>
<evidence type="ECO:0000256" key="2">
    <source>
        <dbReference type="ARBA" id="ARBA00022827"/>
    </source>
</evidence>
<keyword evidence="3" id="KW-0560">Oxidoreductase</keyword>
<dbReference type="InterPro" id="IPR050346">
    <property type="entry name" value="FMO-like"/>
</dbReference>
<keyword evidence="1" id="KW-0285">Flavoprotein</keyword>
<evidence type="ECO:0008006" key="6">
    <source>
        <dbReference type="Google" id="ProtNLM"/>
    </source>
</evidence>
<comment type="caution">
    <text evidence="4">The sequence shown here is derived from an EMBL/GenBank/DDBJ whole genome shotgun (WGS) entry which is preliminary data.</text>
</comment>
<evidence type="ECO:0000256" key="3">
    <source>
        <dbReference type="ARBA" id="ARBA00023002"/>
    </source>
</evidence>